<feature type="transmembrane region" description="Helical" evidence="1">
    <location>
        <begin position="379"/>
        <end position="399"/>
    </location>
</feature>
<evidence type="ECO:0000313" key="2">
    <source>
        <dbReference type="Proteomes" id="UP000036681"/>
    </source>
</evidence>
<dbReference type="WBParaSite" id="ALUE_0001589301-mRNA-1">
    <property type="protein sequence ID" value="ALUE_0001589301-mRNA-1"/>
    <property type="gene ID" value="ALUE_0001589301"/>
</dbReference>
<dbReference type="PANTHER" id="PTHR21523:SF44">
    <property type="entry name" value="MLT-TEN (MLT-10) RELATED"/>
    <property type="match status" value="1"/>
</dbReference>
<keyword evidence="1" id="KW-1133">Transmembrane helix</keyword>
<dbReference type="AlphaFoldDB" id="A0A9J2Q0Y6"/>
<reference evidence="3" key="1">
    <citation type="submission" date="2023-03" db="UniProtKB">
        <authorList>
            <consortium name="WormBaseParasite"/>
        </authorList>
    </citation>
    <scope>IDENTIFICATION</scope>
</reference>
<dbReference type="Proteomes" id="UP000036681">
    <property type="component" value="Unplaced"/>
</dbReference>
<accession>A0A9J2Q0Y6</accession>
<evidence type="ECO:0000313" key="3">
    <source>
        <dbReference type="WBParaSite" id="ALUE_0001589301-mRNA-1"/>
    </source>
</evidence>
<sequence>MHINWYNHAIKALIGQLGKQLYRNLDKGDRQHYLQCLNGIANEADLSAGAKCIIAARNRLLINRKNYAKWTKTNKQQFQVTKLVRTIMNGEEPNNNWSLSYNKLVELHKNMNAKRKLPGAKVYDLRLYDIVVGNDKPTKAHGKNMSFRDFLTMAFDLVDAFDGKTTKSDNWNVKILSPRIAPILPEKEDRRERRHLLSPSVLPFYNDESPDTIAPLPKVFEAMGMSERDRQAVLEMVMDISGAKQAVETSLDILRNMNFFGFEAEVFEATERLSKLFSSMEKSFNKVQNKEIEQNGYTFLEVEQIKKLFDGHGISFSFLYLFISFLKSLKNPSDVDFNLDEYAKLNRKQREEALWQRIERIASNRSTPHPRDKRHVISVLNPVVLAPYMFAPVVGISILGPVVLSPNVFSPLLLNPSLLSPFVLSPSVATPFILSPYLLSPYVMTPIFAAPFILSPYVLSPNVLNPYVLSPLILSPYVLCPDILSPQALGGPILSPSMFSPSVLTDSFLMASVLSPTFMS</sequence>
<protein>
    <submittedName>
        <fullName evidence="3">ENTH domain-containing protein</fullName>
    </submittedName>
</protein>
<keyword evidence="1" id="KW-0472">Membrane</keyword>
<feature type="transmembrane region" description="Helical" evidence="1">
    <location>
        <begin position="419"/>
        <end position="439"/>
    </location>
</feature>
<organism evidence="2 3">
    <name type="scientific">Ascaris lumbricoides</name>
    <name type="common">Giant roundworm</name>
    <dbReference type="NCBI Taxonomy" id="6252"/>
    <lineage>
        <taxon>Eukaryota</taxon>
        <taxon>Metazoa</taxon>
        <taxon>Ecdysozoa</taxon>
        <taxon>Nematoda</taxon>
        <taxon>Chromadorea</taxon>
        <taxon>Rhabditida</taxon>
        <taxon>Spirurina</taxon>
        <taxon>Ascaridomorpha</taxon>
        <taxon>Ascaridoidea</taxon>
        <taxon>Ascarididae</taxon>
        <taxon>Ascaris</taxon>
    </lineage>
</organism>
<keyword evidence="2" id="KW-1185">Reference proteome</keyword>
<evidence type="ECO:0000256" key="1">
    <source>
        <dbReference type="SAM" id="Phobius"/>
    </source>
</evidence>
<dbReference type="Pfam" id="PF04870">
    <property type="entry name" value="Moulting_cycle"/>
    <property type="match status" value="1"/>
</dbReference>
<proteinExistence type="predicted"/>
<keyword evidence="1" id="KW-0812">Transmembrane</keyword>
<dbReference type="InterPro" id="IPR006954">
    <property type="entry name" value="Mlt-10-like"/>
</dbReference>
<name>A0A9J2Q0Y6_ASCLU</name>
<dbReference type="PANTHER" id="PTHR21523">
    <property type="match status" value="1"/>
</dbReference>